<organism evidence="4 5">
    <name type="scientific">Martelella mangrovi</name>
    <dbReference type="NCBI Taxonomy" id="1397477"/>
    <lineage>
        <taxon>Bacteria</taxon>
        <taxon>Pseudomonadati</taxon>
        <taxon>Pseudomonadota</taxon>
        <taxon>Alphaproteobacteria</taxon>
        <taxon>Hyphomicrobiales</taxon>
        <taxon>Aurantimonadaceae</taxon>
        <taxon>Martelella</taxon>
    </lineage>
</organism>
<dbReference type="InterPro" id="IPR001753">
    <property type="entry name" value="Enoyl-CoA_hydra/iso"/>
</dbReference>
<dbReference type="InterPro" id="IPR051683">
    <property type="entry name" value="Enoyl-CoA_Hydratase/Isomerase"/>
</dbReference>
<dbReference type="Pfam" id="PF00378">
    <property type="entry name" value="ECH_1"/>
    <property type="match status" value="1"/>
</dbReference>
<evidence type="ECO:0000256" key="1">
    <source>
        <dbReference type="ARBA" id="ARBA00005254"/>
    </source>
</evidence>
<comment type="caution">
    <text evidence="4">The sequence shown here is derived from an EMBL/GenBank/DDBJ whole genome shotgun (WGS) entry which is preliminary data.</text>
</comment>
<evidence type="ECO:0000256" key="2">
    <source>
        <dbReference type="RuleBase" id="RU003707"/>
    </source>
</evidence>
<protein>
    <submittedName>
        <fullName evidence="4">Methylmalonyl-CoA decarboxylase</fullName>
    </submittedName>
</protein>
<dbReference type="Gene3D" id="3.90.226.10">
    <property type="entry name" value="2-enoyl-CoA Hydratase, Chain A, domain 1"/>
    <property type="match status" value="1"/>
</dbReference>
<dbReference type="RefSeq" id="WP_354432973.1">
    <property type="nucleotide sequence ID" value="NZ_JBEPLY010000002.1"/>
</dbReference>
<evidence type="ECO:0000313" key="4">
    <source>
        <dbReference type="EMBL" id="MET3598574.1"/>
    </source>
</evidence>
<dbReference type="PANTHER" id="PTHR42964">
    <property type="entry name" value="ENOYL-COA HYDRATASE"/>
    <property type="match status" value="1"/>
</dbReference>
<dbReference type="CDD" id="cd06558">
    <property type="entry name" value="crotonase-like"/>
    <property type="match status" value="1"/>
</dbReference>
<sequence length="270" mass="29382">MDKIDFRFEDKVATITIDNPCTRNAFDAEMSKAVISCLEQAEKLGVRVVVIKAQTSHGIFSAGHDLNEYRPDDDLADDPIFAMFEAIYASPLPVIAQVEGTVYAGALWLLLAADLVYALKTASVVMTANRLGIPFNPKDYSRFLSVAGLHSIKELFLTAAPMNAEDARCAGIFNDIFETPVALDRRIGAVANRIARCTPQGIANTKLQLNQLASAVPLSDEQTAGIACKRAELLKDPALLTRTQTLMTHLHGASGKKHGPLPHPTQIRDR</sequence>
<accession>A0ABV2I729</accession>
<comment type="similarity">
    <text evidence="1 2">Belongs to the enoyl-CoA hydratase/isomerase family.</text>
</comment>
<evidence type="ECO:0000313" key="5">
    <source>
        <dbReference type="Proteomes" id="UP001549164"/>
    </source>
</evidence>
<dbReference type="InterPro" id="IPR018376">
    <property type="entry name" value="Enoyl-CoA_hyd/isom_CS"/>
</dbReference>
<dbReference type="EMBL" id="JBEPLY010000002">
    <property type="protein sequence ID" value="MET3598574.1"/>
    <property type="molecule type" value="Genomic_DNA"/>
</dbReference>
<name>A0ABV2I729_9HYPH</name>
<dbReference type="Proteomes" id="UP001549164">
    <property type="component" value="Unassembled WGS sequence"/>
</dbReference>
<evidence type="ECO:0000256" key="3">
    <source>
        <dbReference type="SAM" id="MobiDB-lite"/>
    </source>
</evidence>
<gene>
    <name evidence="4" type="ORF">ABID12_000501</name>
</gene>
<dbReference type="SUPFAM" id="SSF52096">
    <property type="entry name" value="ClpP/crotonase"/>
    <property type="match status" value="1"/>
</dbReference>
<reference evidence="4 5" key="1">
    <citation type="submission" date="2024-06" db="EMBL/GenBank/DDBJ databases">
        <title>Genomic Encyclopedia of Type Strains, Phase IV (KMG-IV): sequencing the most valuable type-strain genomes for metagenomic binning, comparative biology and taxonomic classification.</title>
        <authorList>
            <person name="Goeker M."/>
        </authorList>
    </citation>
    <scope>NUCLEOTIDE SEQUENCE [LARGE SCALE GENOMIC DNA]</scope>
    <source>
        <strain evidence="4 5">DSM 28102</strain>
    </source>
</reference>
<dbReference type="PANTHER" id="PTHR42964:SF1">
    <property type="entry name" value="POLYKETIDE BIOSYNTHESIS ENOYL-COA HYDRATASE PKSH-RELATED"/>
    <property type="match status" value="1"/>
</dbReference>
<dbReference type="InterPro" id="IPR029045">
    <property type="entry name" value="ClpP/crotonase-like_dom_sf"/>
</dbReference>
<feature type="region of interest" description="Disordered" evidence="3">
    <location>
        <begin position="250"/>
        <end position="270"/>
    </location>
</feature>
<proteinExistence type="inferred from homology"/>
<dbReference type="PROSITE" id="PS00166">
    <property type="entry name" value="ENOYL_COA_HYDRATASE"/>
    <property type="match status" value="1"/>
</dbReference>
<keyword evidence="5" id="KW-1185">Reference proteome</keyword>